<dbReference type="InterPro" id="IPR042044">
    <property type="entry name" value="EXOC6PINT-1/Sec15/Tip20_C_dom2"/>
</dbReference>
<dbReference type="InterPro" id="IPR042042">
    <property type="entry name" value="Tip20p_domB"/>
</dbReference>
<protein>
    <submittedName>
        <fullName evidence="1">BZ3500_MvSof-1268-A1-R1_Chr5-2g08005 protein</fullName>
    </submittedName>
</protein>
<evidence type="ECO:0000313" key="2">
    <source>
        <dbReference type="Proteomes" id="UP000249723"/>
    </source>
</evidence>
<dbReference type="GO" id="GO:0070939">
    <property type="term" value="C:Dsl1/NZR complex"/>
    <property type="evidence" value="ECO:0007669"/>
    <property type="project" value="InterPro"/>
</dbReference>
<dbReference type="PANTHER" id="PTHR13520">
    <property type="entry name" value="RAD50-INTERACTING PROTEIN 1 RINT-1"/>
    <property type="match status" value="1"/>
</dbReference>
<dbReference type="EMBL" id="FMWP01000018">
    <property type="protein sequence ID" value="SCZ92587.1"/>
    <property type="molecule type" value="Genomic_DNA"/>
</dbReference>
<gene>
    <name evidence="1" type="ORF">BZ3500_MVSOF-1268-A1-R1_CHR5-2G08005</name>
</gene>
<accession>A0A2X0LFT7</accession>
<dbReference type="Gene3D" id="1.20.58.1420">
    <property type="entry name" value="Dsl1p vesicle tethering complex, Tip20p subunit, domain B"/>
    <property type="match status" value="1"/>
</dbReference>
<dbReference type="Pfam" id="PF04437">
    <property type="entry name" value="RINT1_TIP1"/>
    <property type="match status" value="1"/>
</dbReference>
<dbReference type="OrthoDB" id="407410at2759"/>
<dbReference type="GO" id="GO:0060628">
    <property type="term" value="P:regulation of ER to Golgi vesicle-mediated transport"/>
    <property type="evidence" value="ECO:0007669"/>
    <property type="project" value="TreeGrafter"/>
</dbReference>
<dbReference type="PROSITE" id="PS51386">
    <property type="entry name" value="RINT1_TIP20"/>
    <property type="match status" value="1"/>
</dbReference>
<dbReference type="AlphaFoldDB" id="A0A2X0LFT7"/>
<dbReference type="Gene3D" id="1.20.58.670">
    <property type="entry name" value="Dsl1p vesicle tethering complex, Tip20p subunit, domain D"/>
    <property type="match status" value="1"/>
</dbReference>
<dbReference type="GO" id="GO:0006890">
    <property type="term" value="P:retrograde vesicle-mediated transport, Golgi to endoplasmic reticulum"/>
    <property type="evidence" value="ECO:0007669"/>
    <property type="project" value="InterPro"/>
</dbReference>
<organism evidence="1 2">
    <name type="scientific">Microbotryum saponariae</name>
    <dbReference type="NCBI Taxonomy" id="289078"/>
    <lineage>
        <taxon>Eukaryota</taxon>
        <taxon>Fungi</taxon>
        <taxon>Dikarya</taxon>
        <taxon>Basidiomycota</taxon>
        <taxon>Pucciniomycotina</taxon>
        <taxon>Microbotryomycetes</taxon>
        <taxon>Microbotryales</taxon>
        <taxon>Microbotryaceae</taxon>
        <taxon>Microbotryum</taxon>
    </lineage>
</organism>
<dbReference type="STRING" id="289078.A0A2X0LFT7"/>
<dbReference type="PANTHER" id="PTHR13520:SF0">
    <property type="entry name" value="RAD50-INTERACTING PROTEIN 1"/>
    <property type="match status" value="1"/>
</dbReference>
<name>A0A2X0LFT7_9BASI</name>
<dbReference type="Proteomes" id="UP000249723">
    <property type="component" value="Unassembled WGS sequence"/>
</dbReference>
<reference evidence="2" key="1">
    <citation type="submission" date="2016-10" db="EMBL/GenBank/DDBJ databases">
        <authorList>
            <person name="Jeantristanb JTB J.-T."/>
            <person name="Ricardo R."/>
        </authorList>
    </citation>
    <scope>NUCLEOTIDE SEQUENCE [LARGE SCALE GENOMIC DNA]</scope>
</reference>
<dbReference type="InterPro" id="IPR007528">
    <property type="entry name" value="RINT1_Tip20"/>
</dbReference>
<sequence length="857" mass="94997">MVSATTFDDTIVSGGVTTSITALQALLAPPSTASSQLAASEFLSTALSPPSTSTSTSTSSTPLTPAHLAATLPLLRKQQQHQAQTLEPQFELSTSRTSQLVLQAKDTLARLAQRTKESKTNHEALHDALIDHREALVSSVSASTTGTHRDQGDEGGTLRERLMAYSKRREQLRCVLQYFTVLAKAEELGLISLRALQDESLPGALSGYVQLVGYIRDIHDNAPALNLTTHLVGMASSVWSQLLKALSARLLQRLEALGWPQPIKEPLDDYDQATADFRASFTDLLILENIQTKHPLPSSSNSVTTQPARPLLALAPLVHPLLLRFRWHFDGDRNTNRIDKPEYPLSHMLNLLSAHDEFLSTEVQTLLDENGFEHVDAIIDFTTLLLPPLAARINHHMPQLLDMPPILAHTIFQILEFDAVLRSRNYLPRGQTSEDWKGLSELILGRKEWFDHWLSSEKAFFDERYYLAISSSDAWQVVPQDEYDPDSADAQSETRPTVSALKVADLAHAITDRYRPLPVQHGLSFLFKVHLPLIATYAERITSSFDVFESLSFGLLPGALGTTTAATAGAGGLSRIVRSGISARWMGEKCLEWGEDAFFLELYEHVKTQGVPYALELVAKDVLERSEGTLFDRERRTFEALADRAEELIVKHVAREVLGELKAYLAKRWDYERPSSSSSMSTTITDEYDPDLSLSQELIAPLSLFTAMLKQLVSAYPPSTTTTLYRRISVSLSTSLYDRLLVNRAWSEAGALQLVHDVHNGFLQAGREAAIQRGVGKGWELLQGGARIMALPAATSTVGTTTPEYTFSKVMQIAFDDSEPEGEGTKFGIMMDQLGVGEVLGKPEVRQVMRRRPECWR</sequence>
<keyword evidence="2" id="KW-1185">Reference proteome</keyword>
<dbReference type="GO" id="GO:0006888">
    <property type="term" value="P:endoplasmic reticulum to Golgi vesicle-mediated transport"/>
    <property type="evidence" value="ECO:0007669"/>
    <property type="project" value="InterPro"/>
</dbReference>
<proteinExistence type="predicted"/>
<evidence type="ECO:0000313" key="1">
    <source>
        <dbReference type="EMBL" id="SCZ92587.1"/>
    </source>
</evidence>